<keyword evidence="5 9" id="KW-0812">Transmembrane</keyword>
<dbReference type="PANTHER" id="PTHR30574">
    <property type="entry name" value="INNER MEMBRANE PROTEIN YEDE"/>
    <property type="match status" value="1"/>
</dbReference>
<evidence type="ECO:0000256" key="6">
    <source>
        <dbReference type="ARBA" id="ARBA00022989"/>
    </source>
</evidence>
<evidence type="ECO:0000313" key="11">
    <source>
        <dbReference type="Proteomes" id="UP000199658"/>
    </source>
</evidence>
<dbReference type="Proteomes" id="UP000199658">
    <property type="component" value="Unassembled WGS sequence"/>
</dbReference>
<evidence type="ECO:0000256" key="2">
    <source>
        <dbReference type="ARBA" id="ARBA00022448"/>
    </source>
</evidence>
<comment type="subcellular location">
    <subcellularLocation>
        <location evidence="1">Cell inner membrane</location>
        <topology evidence="1">Multi-pass membrane protein</topology>
    </subcellularLocation>
</comment>
<evidence type="ECO:0000256" key="1">
    <source>
        <dbReference type="ARBA" id="ARBA00004429"/>
    </source>
</evidence>
<reference evidence="11" key="1">
    <citation type="submission" date="2016-10" db="EMBL/GenBank/DDBJ databases">
        <authorList>
            <person name="Varghese N."/>
            <person name="Submissions S."/>
        </authorList>
    </citation>
    <scope>NUCLEOTIDE SEQUENCE [LARGE SCALE GENOMIC DNA]</scope>
    <source>
        <strain evidence="11">DSM 26921</strain>
    </source>
</reference>
<evidence type="ECO:0000256" key="3">
    <source>
        <dbReference type="ARBA" id="ARBA00022475"/>
    </source>
</evidence>
<sequence length="159" mass="16305">MSALLNLRHQDLQGLIVETVFTPWQSLSGGVLIGAASVMLMATLGRVMGATGILAGLFSPSSMSDWTWRAAVLLGMISGPIAVLAITGQMPAVQVPISTTMLVIGGFIVGIGVTFGSGCTSGHGVCGMARLSPRSIAATVMFMLTTGITVYVIRHVLGG</sequence>
<feature type="transmembrane region" description="Helical" evidence="9">
    <location>
        <begin position="95"/>
        <end position="115"/>
    </location>
</feature>
<evidence type="ECO:0000256" key="8">
    <source>
        <dbReference type="ARBA" id="ARBA00035655"/>
    </source>
</evidence>
<dbReference type="GO" id="GO:0005886">
    <property type="term" value="C:plasma membrane"/>
    <property type="evidence" value="ECO:0007669"/>
    <property type="project" value="UniProtKB-SubCell"/>
</dbReference>
<comment type="similarity">
    <text evidence="8">Belongs to the TsuA/YedE (TC 9.B.102) family.</text>
</comment>
<dbReference type="PANTHER" id="PTHR30574:SF1">
    <property type="entry name" value="SULPHUR TRANSPORT DOMAIN-CONTAINING PROTEIN"/>
    <property type="match status" value="1"/>
</dbReference>
<dbReference type="STRING" id="670154.SAMN04488002_0110"/>
<keyword evidence="3" id="KW-1003">Cell membrane</keyword>
<evidence type="ECO:0000256" key="7">
    <source>
        <dbReference type="ARBA" id="ARBA00023136"/>
    </source>
</evidence>
<keyword evidence="11" id="KW-1185">Reference proteome</keyword>
<evidence type="ECO:0000256" key="4">
    <source>
        <dbReference type="ARBA" id="ARBA00022519"/>
    </source>
</evidence>
<gene>
    <name evidence="10" type="ORF">SAMN04488002_0110</name>
</gene>
<dbReference type="EMBL" id="FOYO01000001">
    <property type="protein sequence ID" value="SFR32321.1"/>
    <property type="molecule type" value="Genomic_DNA"/>
</dbReference>
<feature type="transmembrane region" description="Helical" evidence="9">
    <location>
        <begin position="31"/>
        <end position="58"/>
    </location>
</feature>
<dbReference type="OrthoDB" id="9814020at2"/>
<keyword evidence="2" id="KW-0813">Transport</keyword>
<proteinExistence type="inferred from homology"/>
<keyword evidence="7 9" id="KW-0472">Membrane</keyword>
<keyword evidence="4" id="KW-0997">Cell inner membrane</keyword>
<name>A0A1I6FQU6_9RHOB</name>
<evidence type="ECO:0000256" key="5">
    <source>
        <dbReference type="ARBA" id="ARBA00022692"/>
    </source>
</evidence>
<feature type="transmembrane region" description="Helical" evidence="9">
    <location>
        <begin position="136"/>
        <end position="157"/>
    </location>
</feature>
<organism evidence="10 11">
    <name type="scientific">Litoreibacter janthinus</name>
    <dbReference type="NCBI Taxonomy" id="670154"/>
    <lineage>
        <taxon>Bacteria</taxon>
        <taxon>Pseudomonadati</taxon>
        <taxon>Pseudomonadota</taxon>
        <taxon>Alphaproteobacteria</taxon>
        <taxon>Rhodobacterales</taxon>
        <taxon>Roseobacteraceae</taxon>
        <taxon>Litoreibacter</taxon>
    </lineage>
</organism>
<dbReference type="Pfam" id="PF04143">
    <property type="entry name" value="Sulf_transp"/>
    <property type="match status" value="1"/>
</dbReference>
<evidence type="ECO:0000256" key="9">
    <source>
        <dbReference type="SAM" id="Phobius"/>
    </source>
</evidence>
<dbReference type="InterPro" id="IPR007272">
    <property type="entry name" value="Sulf_transp_TsuA/YedE"/>
</dbReference>
<protein>
    <submittedName>
        <fullName evidence="10">Uncharacterized protein</fullName>
    </submittedName>
</protein>
<keyword evidence="6 9" id="KW-1133">Transmembrane helix</keyword>
<dbReference type="AlphaFoldDB" id="A0A1I6FQU6"/>
<accession>A0A1I6FQU6</accession>
<evidence type="ECO:0000313" key="10">
    <source>
        <dbReference type="EMBL" id="SFR32321.1"/>
    </source>
</evidence>
<feature type="transmembrane region" description="Helical" evidence="9">
    <location>
        <begin position="70"/>
        <end position="89"/>
    </location>
</feature>